<dbReference type="PANTHER" id="PTHR46600:SF11">
    <property type="entry name" value="THAP DOMAIN-CONTAINING PROTEIN 10"/>
    <property type="match status" value="1"/>
</dbReference>
<evidence type="ECO:0000259" key="6">
    <source>
        <dbReference type="PROSITE" id="PS50950"/>
    </source>
</evidence>
<dbReference type="Pfam" id="PF05485">
    <property type="entry name" value="THAP"/>
    <property type="match status" value="1"/>
</dbReference>
<dbReference type="GO" id="GO:0008270">
    <property type="term" value="F:zinc ion binding"/>
    <property type="evidence" value="ECO:0007669"/>
    <property type="project" value="UniProtKB-KW"/>
</dbReference>
<dbReference type="EnsemblMetazoa" id="CapteT204093">
    <property type="protein sequence ID" value="CapteP204093"/>
    <property type="gene ID" value="CapteG204093"/>
</dbReference>
<feature type="domain" description="THAP-type" evidence="6">
    <location>
        <begin position="6"/>
        <end position="98"/>
    </location>
</feature>
<dbReference type="PROSITE" id="PS50950">
    <property type="entry name" value="ZF_THAP"/>
    <property type="match status" value="1"/>
</dbReference>
<evidence type="ECO:0000256" key="3">
    <source>
        <dbReference type="ARBA" id="ARBA00022833"/>
    </source>
</evidence>
<evidence type="ECO:0000313" key="9">
    <source>
        <dbReference type="Proteomes" id="UP000014760"/>
    </source>
</evidence>
<dbReference type="PANTHER" id="PTHR46600">
    <property type="entry name" value="THAP DOMAIN-CONTAINING"/>
    <property type="match status" value="1"/>
</dbReference>
<organism evidence="7">
    <name type="scientific">Capitella teleta</name>
    <name type="common">Polychaete worm</name>
    <dbReference type="NCBI Taxonomy" id="283909"/>
    <lineage>
        <taxon>Eukaryota</taxon>
        <taxon>Metazoa</taxon>
        <taxon>Spiralia</taxon>
        <taxon>Lophotrochozoa</taxon>
        <taxon>Annelida</taxon>
        <taxon>Polychaeta</taxon>
        <taxon>Sedentaria</taxon>
        <taxon>Scolecida</taxon>
        <taxon>Capitellidae</taxon>
        <taxon>Capitella</taxon>
    </lineage>
</organism>
<evidence type="ECO:0000256" key="1">
    <source>
        <dbReference type="ARBA" id="ARBA00022723"/>
    </source>
</evidence>
<reference evidence="8" key="3">
    <citation type="submission" date="2015-06" db="UniProtKB">
        <authorList>
            <consortium name="EnsemblMetazoa"/>
        </authorList>
    </citation>
    <scope>IDENTIFICATION</scope>
</reference>
<dbReference type="InterPro" id="IPR026516">
    <property type="entry name" value="THAP1/10"/>
</dbReference>
<dbReference type="SMART" id="SM00692">
    <property type="entry name" value="DM3"/>
    <property type="match status" value="1"/>
</dbReference>
<proteinExistence type="predicted"/>
<dbReference type="Proteomes" id="UP000014760">
    <property type="component" value="Unassembled WGS sequence"/>
</dbReference>
<dbReference type="InterPro" id="IPR006612">
    <property type="entry name" value="THAP_Znf"/>
</dbReference>
<sequence length="224" mass="25285">MEASRAPSGRRCVAANCSNRAGGGITVHNFPTNARIRQQWIRFVRAKRAKWNASNYSVLCSAHFKEDDFPLKYRLQCYTEVAGVKGRRPLPEAVPTIHVTEDHVESSPTVKRGAVHKRTIFEIMKQFEDSAEVDEESGLRNTHSVERDAGILMAERANSFEIHQEKRSPQSSLMLATRFNFKGRNKEPLIGMITDELKRLGCRVLQAEADTDDDLVKSAVTKSR</sequence>
<reference evidence="7 9" key="2">
    <citation type="journal article" date="2013" name="Nature">
        <title>Insights into bilaterian evolution from three spiralian genomes.</title>
        <authorList>
            <person name="Simakov O."/>
            <person name="Marletaz F."/>
            <person name="Cho S.J."/>
            <person name="Edsinger-Gonzales E."/>
            <person name="Havlak P."/>
            <person name="Hellsten U."/>
            <person name="Kuo D.H."/>
            <person name="Larsson T."/>
            <person name="Lv J."/>
            <person name="Arendt D."/>
            <person name="Savage R."/>
            <person name="Osoegawa K."/>
            <person name="de Jong P."/>
            <person name="Grimwood J."/>
            <person name="Chapman J.A."/>
            <person name="Shapiro H."/>
            <person name="Aerts A."/>
            <person name="Otillar R.P."/>
            <person name="Terry A.Y."/>
            <person name="Boore J.L."/>
            <person name="Grigoriev I.V."/>
            <person name="Lindberg D.R."/>
            <person name="Seaver E.C."/>
            <person name="Weisblat D.A."/>
            <person name="Putnam N.H."/>
            <person name="Rokhsar D.S."/>
        </authorList>
    </citation>
    <scope>NUCLEOTIDE SEQUENCE</scope>
    <source>
        <strain evidence="7 9">I ESC-2004</strain>
    </source>
</reference>
<dbReference type="GO" id="GO:0043565">
    <property type="term" value="F:sequence-specific DNA binding"/>
    <property type="evidence" value="ECO:0007669"/>
    <property type="project" value="InterPro"/>
</dbReference>
<evidence type="ECO:0000256" key="2">
    <source>
        <dbReference type="ARBA" id="ARBA00022771"/>
    </source>
</evidence>
<dbReference type="HOGENOM" id="CLU_1236085_0_0_1"/>
<evidence type="ECO:0000256" key="4">
    <source>
        <dbReference type="ARBA" id="ARBA00023125"/>
    </source>
</evidence>
<keyword evidence="4 5" id="KW-0238">DNA-binding</keyword>
<dbReference type="OrthoDB" id="6087975at2759"/>
<keyword evidence="9" id="KW-1185">Reference proteome</keyword>
<dbReference type="SMART" id="SM00980">
    <property type="entry name" value="THAP"/>
    <property type="match status" value="1"/>
</dbReference>
<dbReference type="EMBL" id="KB299856">
    <property type="protein sequence ID" value="ELU07482.1"/>
    <property type="molecule type" value="Genomic_DNA"/>
</dbReference>
<keyword evidence="2 5" id="KW-0863">Zinc-finger</keyword>
<dbReference type="InterPro" id="IPR038441">
    <property type="entry name" value="THAP_Znf_sf"/>
</dbReference>
<name>R7UU83_CAPTE</name>
<dbReference type="SUPFAM" id="SSF57716">
    <property type="entry name" value="Glucocorticoid receptor-like (DNA-binding domain)"/>
    <property type="match status" value="1"/>
</dbReference>
<reference evidence="9" key="1">
    <citation type="submission" date="2012-12" db="EMBL/GenBank/DDBJ databases">
        <authorList>
            <person name="Hellsten U."/>
            <person name="Grimwood J."/>
            <person name="Chapman J.A."/>
            <person name="Shapiro H."/>
            <person name="Aerts A."/>
            <person name="Otillar R.P."/>
            <person name="Terry A.Y."/>
            <person name="Boore J.L."/>
            <person name="Simakov O."/>
            <person name="Marletaz F."/>
            <person name="Cho S.-J."/>
            <person name="Edsinger-Gonzales E."/>
            <person name="Havlak P."/>
            <person name="Kuo D.-H."/>
            <person name="Larsson T."/>
            <person name="Lv J."/>
            <person name="Arendt D."/>
            <person name="Savage R."/>
            <person name="Osoegawa K."/>
            <person name="de Jong P."/>
            <person name="Lindberg D.R."/>
            <person name="Seaver E.C."/>
            <person name="Weisblat D.A."/>
            <person name="Putnam N.H."/>
            <person name="Grigoriev I.V."/>
            <person name="Rokhsar D.S."/>
        </authorList>
    </citation>
    <scope>NUCLEOTIDE SEQUENCE</scope>
    <source>
        <strain evidence="9">I ESC-2004</strain>
    </source>
</reference>
<dbReference type="OMA" id="ADCYEAS"/>
<keyword evidence="3" id="KW-0862">Zinc</keyword>
<evidence type="ECO:0000256" key="5">
    <source>
        <dbReference type="PROSITE-ProRule" id="PRU00309"/>
    </source>
</evidence>
<dbReference type="Gene3D" id="6.20.210.20">
    <property type="entry name" value="THAP domain"/>
    <property type="match status" value="1"/>
</dbReference>
<dbReference type="AlphaFoldDB" id="R7UU83"/>
<keyword evidence="1" id="KW-0479">Metal-binding</keyword>
<dbReference type="EMBL" id="AMQN01007049">
    <property type="status" value="NOT_ANNOTATED_CDS"/>
    <property type="molecule type" value="Genomic_DNA"/>
</dbReference>
<accession>R7UU83</accession>
<protein>
    <recommendedName>
        <fullName evidence="6">THAP-type domain-containing protein</fullName>
    </recommendedName>
</protein>
<evidence type="ECO:0000313" key="7">
    <source>
        <dbReference type="EMBL" id="ELU07482.1"/>
    </source>
</evidence>
<evidence type="ECO:0000313" key="8">
    <source>
        <dbReference type="EnsemblMetazoa" id="CapteP204093"/>
    </source>
</evidence>
<dbReference type="EMBL" id="AMQN01007048">
    <property type="status" value="NOT_ANNOTATED_CDS"/>
    <property type="molecule type" value="Genomic_DNA"/>
</dbReference>
<gene>
    <name evidence="7" type="ORF">CAPTEDRAFT_204093</name>
</gene>